<dbReference type="InterPro" id="IPR008271">
    <property type="entry name" value="Ser/Thr_kinase_AS"/>
</dbReference>
<organism evidence="8 9">
    <name type="scientific">Ostreococcus lucimarinus (strain CCE9901)</name>
    <dbReference type="NCBI Taxonomy" id="436017"/>
    <lineage>
        <taxon>Eukaryota</taxon>
        <taxon>Viridiplantae</taxon>
        <taxon>Chlorophyta</taxon>
        <taxon>Mamiellophyceae</taxon>
        <taxon>Mamiellales</taxon>
        <taxon>Bathycoccaceae</taxon>
        <taxon>Ostreococcus</taxon>
    </lineage>
</organism>
<reference evidence="8 9" key="1">
    <citation type="journal article" date="2007" name="Proc. Natl. Acad. Sci. U.S.A.">
        <title>The tiny eukaryote Ostreococcus provides genomic insights into the paradox of plankton speciation.</title>
        <authorList>
            <person name="Palenik B."/>
            <person name="Grimwood J."/>
            <person name="Aerts A."/>
            <person name="Rouze P."/>
            <person name="Salamov A."/>
            <person name="Putnam N."/>
            <person name="Dupont C."/>
            <person name="Jorgensen R."/>
            <person name="Derelle E."/>
            <person name="Rombauts S."/>
            <person name="Zhou K."/>
            <person name="Otillar R."/>
            <person name="Merchant S.S."/>
            <person name="Podell S."/>
            <person name="Gaasterland T."/>
            <person name="Napoli C."/>
            <person name="Gendler K."/>
            <person name="Manuell A."/>
            <person name="Tai V."/>
            <person name="Vallon O."/>
            <person name="Piganeau G."/>
            <person name="Jancek S."/>
            <person name="Heijde M."/>
            <person name="Jabbari K."/>
            <person name="Bowler C."/>
            <person name="Lohr M."/>
            <person name="Robbens S."/>
            <person name="Werner G."/>
            <person name="Dubchak I."/>
            <person name="Pazour G.J."/>
            <person name="Ren Q."/>
            <person name="Paulsen I."/>
            <person name="Delwiche C."/>
            <person name="Schmutz J."/>
            <person name="Rokhsar D."/>
            <person name="Van de Peer Y."/>
            <person name="Moreau H."/>
            <person name="Grigoriev I.V."/>
        </authorList>
    </citation>
    <scope>NUCLEOTIDE SEQUENCE [LARGE SCALE GENOMIC DNA]</scope>
    <source>
        <strain evidence="8 9">CCE9901</strain>
    </source>
</reference>
<evidence type="ECO:0000256" key="6">
    <source>
        <dbReference type="ARBA" id="ARBA00022840"/>
    </source>
</evidence>
<dbReference type="AlphaFoldDB" id="A4RVU0"/>
<dbReference type="STRING" id="436017.A4RVU0"/>
<keyword evidence="1" id="KW-0723">Serine/threonine-protein kinase</keyword>
<dbReference type="Gene3D" id="3.30.200.20">
    <property type="entry name" value="Phosphorylase Kinase, domain 1"/>
    <property type="match status" value="1"/>
</dbReference>
<evidence type="ECO:0000256" key="3">
    <source>
        <dbReference type="ARBA" id="ARBA00022679"/>
    </source>
</evidence>
<dbReference type="eggNOG" id="KOG0667">
    <property type="taxonomic scope" value="Eukaryota"/>
</dbReference>
<dbReference type="Proteomes" id="UP000001568">
    <property type="component" value="Chromosome 4"/>
</dbReference>
<dbReference type="Gene3D" id="1.10.510.10">
    <property type="entry name" value="Transferase(Phosphotransferase) domain 1"/>
    <property type="match status" value="1"/>
</dbReference>
<dbReference type="GO" id="GO:0005524">
    <property type="term" value="F:ATP binding"/>
    <property type="evidence" value="ECO:0007669"/>
    <property type="project" value="UniProtKB-KW"/>
</dbReference>
<dbReference type="InterPro" id="IPR000719">
    <property type="entry name" value="Prot_kinase_dom"/>
</dbReference>
<dbReference type="GeneID" id="5001594"/>
<dbReference type="CDD" id="cd14133">
    <property type="entry name" value="PKc_DYRK_like"/>
    <property type="match status" value="1"/>
</dbReference>
<dbReference type="PROSITE" id="PS00108">
    <property type="entry name" value="PROTEIN_KINASE_ST"/>
    <property type="match status" value="1"/>
</dbReference>
<keyword evidence="3" id="KW-0808">Transferase</keyword>
<evidence type="ECO:0000313" key="8">
    <source>
        <dbReference type="EMBL" id="ABO95760.1"/>
    </source>
</evidence>
<dbReference type="HOGENOM" id="CLU_000288_5_15_1"/>
<dbReference type="InterPro" id="IPR011009">
    <property type="entry name" value="Kinase-like_dom_sf"/>
</dbReference>
<keyword evidence="5" id="KW-0418">Kinase</keyword>
<dbReference type="SMART" id="SM00220">
    <property type="entry name" value="S_TKc"/>
    <property type="match status" value="1"/>
</dbReference>
<accession>A4RVU0</accession>
<dbReference type="GO" id="GO:0004674">
    <property type="term" value="F:protein serine/threonine kinase activity"/>
    <property type="evidence" value="ECO:0007669"/>
    <property type="project" value="UniProtKB-KW"/>
</dbReference>
<evidence type="ECO:0000259" key="7">
    <source>
        <dbReference type="PROSITE" id="PS50011"/>
    </source>
</evidence>
<dbReference type="PANTHER" id="PTHR24058">
    <property type="entry name" value="DUAL SPECIFICITY PROTEIN KINASE"/>
    <property type="match status" value="1"/>
</dbReference>
<evidence type="ECO:0000313" key="9">
    <source>
        <dbReference type="Proteomes" id="UP000001568"/>
    </source>
</evidence>
<name>A4RVU0_OSTLU</name>
<dbReference type="OMA" id="CAYFTLA"/>
<dbReference type="EMBL" id="CP000584">
    <property type="protein sequence ID" value="ABO95760.1"/>
    <property type="molecule type" value="Genomic_DNA"/>
</dbReference>
<keyword evidence="6" id="KW-0067">ATP-binding</keyword>
<dbReference type="Pfam" id="PF00069">
    <property type="entry name" value="Pkinase"/>
    <property type="match status" value="1"/>
</dbReference>
<keyword evidence="4" id="KW-0547">Nucleotide-binding</keyword>
<evidence type="ECO:0000256" key="2">
    <source>
        <dbReference type="ARBA" id="ARBA00022553"/>
    </source>
</evidence>
<keyword evidence="9" id="KW-1185">Reference proteome</keyword>
<dbReference type="RefSeq" id="XP_001417467.1">
    <property type="nucleotide sequence ID" value="XM_001417430.1"/>
</dbReference>
<evidence type="ECO:0000256" key="4">
    <source>
        <dbReference type="ARBA" id="ARBA00022741"/>
    </source>
</evidence>
<feature type="domain" description="Protein kinase" evidence="7">
    <location>
        <begin position="92"/>
        <end position="394"/>
    </location>
</feature>
<dbReference type="PROSITE" id="PS50011">
    <property type="entry name" value="PROTEIN_KINASE_DOM"/>
    <property type="match status" value="1"/>
</dbReference>
<dbReference type="OrthoDB" id="9332038at2759"/>
<dbReference type="Gramene" id="ABO95760">
    <property type="protein sequence ID" value="ABO95760"/>
    <property type="gene ID" value="OSTLU_36819"/>
</dbReference>
<sequence>MKANAEQTTSAEKKTRVLDRGESFTFGDVPAVDADDGLETPIPQGWVDSERDAASNAFEAFHLKVFHQGKKTGFQDSKDFIVKHGDVVANRYKIIEGIGRAAFSKTVRAHDLQTNTPVCLKIVSNNKDHVDQGLDEIKLLRLINAKDPNDTHGLLRMFDFFYFKEHLFIVSELLRANLYEFQKYNAETAETPYFTLSRVRCIAKQVLESLTFLHSLDLIHCDLKPENILMKSYADCSVKLIDFGSSCFTTDTLTSYAQSRAYRAPEVIIGAKYSQKIDVWSLGCILAELYSGRMLFRNSSVPSLLARMVSIRGPFDTKLLARGTQSHKYFTKQGFLHEIEEMSGTMSILRPKRTCLKTRLGAKDDVFIDFLEKLLVVDPEARLSASEALQHPWLS</sequence>
<gene>
    <name evidence="8" type="ORF">OSTLU_36819</name>
</gene>
<evidence type="ECO:0000256" key="5">
    <source>
        <dbReference type="ARBA" id="ARBA00022777"/>
    </source>
</evidence>
<evidence type="ECO:0000256" key="1">
    <source>
        <dbReference type="ARBA" id="ARBA00022527"/>
    </source>
</evidence>
<dbReference type="KEGG" id="olu:OSTLU_36819"/>
<protein>
    <recommendedName>
        <fullName evidence="7">Protein kinase domain-containing protein</fullName>
    </recommendedName>
</protein>
<dbReference type="SUPFAM" id="SSF56112">
    <property type="entry name" value="Protein kinase-like (PK-like)"/>
    <property type="match status" value="1"/>
</dbReference>
<dbReference type="PANTHER" id="PTHR24058:SF124">
    <property type="entry name" value="PROTEIN KINASE SUPERFAMILY PROTEIN"/>
    <property type="match status" value="1"/>
</dbReference>
<keyword evidence="2" id="KW-0597">Phosphoprotein</keyword>
<dbReference type="InterPro" id="IPR050494">
    <property type="entry name" value="Ser_Thr_dual-spec_kinase"/>
</dbReference>
<proteinExistence type="predicted"/>
<dbReference type="FunFam" id="1.10.510.10:FF:000380">
    <property type="entry name" value="Serine/threonine-protein kinase ppk15"/>
    <property type="match status" value="1"/>
</dbReference>